<keyword evidence="7" id="KW-1185">Reference proteome</keyword>
<dbReference type="InterPro" id="IPR013083">
    <property type="entry name" value="Znf_RING/FYVE/PHD"/>
</dbReference>
<evidence type="ECO:0000256" key="4">
    <source>
        <dbReference type="SAM" id="MobiDB-lite"/>
    </source>
</evidence>
<evidence type="ECO:0000259" key="5">
    <source>
        <dbReference type="PROSITE" id="PS51292"/>
    </source>
</evidence>
<accession>A0AAQ3RHQ9</accession>
<proteinExistence type="predicted"/>
<evidence type="ECO:0000256" key="1">
    <source>
        <dbReference type="ARBA" id="ARBA00022723"/>
    </source>
</evidence>
<feature type="region of interest" description="Disordered" evidence="4">
    <location>
        <begin position="209"/>
        <end position="230"/>
    </location>
</feature>
<evidence type="ECO:0000313" key="6">
    <source>
        <dbReference type="EMBL" id="WVY93222.1"/>
    </source>
</evidence>
<organism evidence="6 7">
    <name type="scientific">Vigna mungo</name>
    <name type="common">Black gram</name>
    <name type="synonym">Phaseolus mungo</name>
    <dbReference type="NCBI Taxonomy" id="3915"/>
    <lineage>
        <taxon>Eukaryota</taxon>
        <taxon>Viridiplantae</taxon>
        <taxon>Streptophyta</taxon>
        <taxon>Embryophyta</taxon>
        <taxon>Tracheophyta</taxon>
        <taxon>Spermatophyta</taxon>
        <taxon>Magnoliopsida</taxon>
        <taxon>eudicotyledons</taxon>
        <taxon>Gunneridae</taxon>
        <taxon>Pentapetalae</taxon>
        <taxon>rosids</taxon>
        <taxon>fabids</taxon>
        <taxon>Fabales</taxon>
        <taxon>Fabaceae</taxon>
        <taxon>Papilionoideae</taxon>
        <taxon>50 kb inversion clade</taxon>
        <taxon>NPAAA clade</taxon>
        <taxon>indigoferoid/millettioid clade</taxon>
        <taxon>Phaseoleae</taxon>
        <taxon>Vigna</taxon>
    </lineage>
</organism>
<name>A0AAQ3RHQ9_VIGMU</name>
<dbReference type="AlphaFoldDB" id="A0AAQ3RHQ9"/>
<sequence length="230" mass="25562">MEVNQHITRSVSVPVNIKAANLRRADSRRLVRVISARSLLTTGDGISTQNASGSEIGIVDDMVVACRDNQNHVYCWSKLEFRCEVDSQESVHAYMYQVIQAADSRSFKFCLICDLEDSNASPPLIEKGLVEDTSEDIPEEDAVCRICLVELAEGGNTLRMECSCKGELALAHQDCAVKWFSIKGNKTCDVCKQEVLNLPVTLLKISNPQTVSPQPMNAPRPQQREVTSYR</sequence>
<keyword evidence="1" id="KW-0479">Metal-binding</keyword>
<dbReference type="Proteomes" id="UP001374535">
    <property type="component" value="Chromosome 10"/>
</dbReference>
<keyword evidence="3" id="KW-0862">Zinc</keyword>
<dbReference type="PANTHER" id="PTHR46158">
    <property type="entry name" value="OS02G0165000 PROTEIN"/>
    <property type="match status" value="1"/>
</dbReference>
<evidence type="ECO:0000256" key="2">
    <source>
        <dbReference type="ARBA" id="ARBA00022771"/>
    </source>
</evidence>
<reference evidence="6 7" key="1">
    <citation type="journal article" date="2023" name="Life. Sci Alliance">
        <title>Evolutionary insights into 3D genome organization and epigenetic landscape of Vigna mungo.</title>
        <authorList>
            <person name="Junaid A."/>
            <person name="Singh B."/>
            <person name="Bhatia S."/>
        </authorList>
    </citation>
    <scope>NUCLEOTIDE SEQUENCE [LARGE SCALE GENOMIC DNA]</scope>
    <source>
        <strain evidence="6">Urdbean</strain>
    </source>
</reference>
<dbReference type="Pfam" id="PF12906">
    <property type="entry name" value="RINGv"/>
    <property type="match status" value="1"/>
</dbReference>
<protein>
    <recommendedName>
        <fullName evidence="5">RING-CH-type domain-containing protein</fullName>
    </recommendedName>
</protein>
<keyword evidence="2" id="KW-0863">Zinc-finger</keyword>
<evidence type="ECO:0000313" key="7">
    <source>
        <dbReference type="Proteomes" id="UP001374535"/>
    </source>
</evidence>
<dbReference type="PROSITE" id="PS51292">
    <property type="entry name" value="ZF_RING_CH"/>
    <property type="match status" value="1"/>
</dbReference>
<dbReference type="SMART" id="SM00744">
    <property type="entry name" value="RINGv"/>
    <property type="match status" value="1"/>
</dbReference>
<dbReference type="GO" id="GO:0008270">
    <property type="term" value="F:zinc ion binding"/>
    <property type="evidence" value="ECO:0007669"/>
    <property type="project" value="UniProtKB-KW"/>
</dbReference>
<dbReference type="PANTHER" id="PTHR46158:SF2">
    <property type="entry name" value="OS02G0165000 PROTEIN"/>
    <property type="match status" value="1"/>
</dbReference>
<gene>
    <name evidence="6" type="ORF">V8G54_032310</name>
</gene>
<feature type="domain" description="RING-CH-type" evidence="5">
    <location>
        <begin position="136"/>
        <end position="198"/>
    </location>
</feature>
<dbReference type="CDD" id="cd16495">
    <property type="entry name" value="RING_CH-C4HC3_MARCH"/>
    <property type="match status" value="1"/>
</dbReference>
<dbReference type="Gene3D" id="3.30.40.10">
    <property type="entry name" value="Zinc/RING finger domain, C3HC4 (zinc finger)"/>
    <property type="match status" value="1"/>
</dbReference>
<evidence type="ECO:0000256" key="3">
    <source>
        <dbReference type="ARBA" id="ARBA00022833"/>
    </source>
</evidence>
<dbReference type="SUPFAM" id="SSF57850">
    <property type="entry name" value="RING/U-box"/>
    <property type="match status" value="1"/>
</dbReference>
<dbReference type="EMBL" id="CP144691">
    <property type="protein sequence ID" value="WVY93222.1"/>
    <property type="molecule type" value="Genomic_DNA"/>
</dbReference>
<dbReference type="InterPro" id="IPR011016">
    <property type="entry name" value="Znf_RING-CH"/>
</dbReference>